<dbReference type="CDD" id="cd07814">
    <property type="entry name" value="SRPBCC_CalC_Aha1-like"/>
    <property type="match status" value="1"/>
</dbReference>
<dbReference type="Pfam" id="PF08327">
    <property type="entry name" value="AHSA1"/>
    <property type="match status" value="1"/>
</dbReference>
<dbReference type="Gene3D" id="3.30.530.20">
    <property type="match status" value="1"/>
</dbReference>
<comment type="similarity">
    <text evidence="1">Belongs to the AHA1 family.</text>
</comment>
<dbReference type="SUPFAM" id="SSF55961">
    <property type="entry name" value="Bet v1-like"/>
    <property type="match status" value="1"/>
</dbReference>
<evidence type="ECO:0000259" key="2">
    <source>
        <dbReference type="Pfam" id="PF08327"/>
    </source>
</evidence>
<evidence type="ECO:0000313" key="4">
    <source>
        <dbReference type="Proteomes" id="UP000199462"/>
    </source>
</evidence>
<evidence type="ECO:0000256" key="1">
    <source>
        <dbReference type="ARBA" id="ARBA00006817"/>
    </source>
</evidence>
<feature type="domain" description="Activator of Hsp90 ATPase homologue 1/2-like C-terminal" evidence="2">
    <location>
        <begin position="14"/>
        <end position="139"/>
    </location>
</feature>
<gene>
    <name evidence="3" type="ORF">SAMN04488010_1079</name>
</gene>
<protein>
    <submittedName>
        <fullName evidence="3">Uncharacterized conserved protein YndB, AHSA1/START domain</fullName>
    </submittedName>
</protein>
<organism evidence="3 4">
    <name type="scientific">Maribacter stanieri</name>
    <dbReference type="NCBI Taxonomy" id="440514"/>
    <lineage>
        <taxon>Bacteria</taxon>
        <taxon>Pseudomonadati</taxon>
        <taxon>Bacteroidota</taxon>
        <taxon>Flavobacteriia</taxon>
        <taxon>Flavobacteriales</taxon>
        <taxon>Flavobacteriaceae</taxon>
        <taxon>Maribacter</taxon>
    </lineage>
</organism>
<accession>A0A1I6I429</accession>
<keyword evidence="4" id="KW-1185">Reference proteome</keyword>
<dbReference type="AlphaFoldDB" id="A0A1I6I429"/>
<dbReference type="InterPro" id="IPR023393">
    <property type="entry name" value="START-like_dom_sf"/>
</dbReference>
<dbReference type="STRING" id="440514.SAMN04488010_1079"/>
<name>A0A1I6I429_9FLAO</name>
<dbReference type="RefSeq" id="WP_027065214.1">
    <property type="nucleotide sequence ID" value="NZ_FOYX01000001.1"/>
</dbReference>
<dbReference type="Proteomes" id="UP000199462">
    <property type="component" value="Unassembled WGS sequence"/>
</dbReference>
<dbReference type="EMBL" id="FOYX01000001">
    <property type="protein sequence ID" value="SFR61398.1"/>
    <property type="molecule type" value="Genomic_DNA"/>
</dbReference>
<reference evidence="4" key="1">
    <citation type="submission" date="2016-10" db="EMBL/GenBank/DDBJ databases">
        <authorList>
            <person name="Varghese N."/>
            <person name="Submissions S."/>
        </authorList>
    </citation>
    <scope>NUCLEOTIDE SEQUENCE [LARGE SCALE GENOMIC DNA]</scope>
    <source>
        <strain evidence="4">DSM 19891</strain>
    </source>
</reference>
<dbReference type="InterPro" id="IPR013538">
    <property type="entry name" value="ASHA1/2-like_C"/>
</dbReference>
<evidence type="ECO:0000313" key="3">
    <source>
        <dbReference type="EMBL" id="SFR61398.1"/>
    </source>
</evidence>
<proteinExistence type="inferred from homology"/>
<sequence>MKQNEPIIVEQLLNASIEQVWEALTNVVHMRKWYFDVIPNFEPKVGFKTQFLVSSGEHNFTHNWSVTEVVPNLKICYHWTFNEYPGESISTFEISKKEEQTLLTVKSEIITDFPTDIPEFKRESGAAGWEYLIKESLPKFIEKSINF</sequence>